<keyword evidence="4 6" id="KW-0460">Magnesium</keyword>
<accession>A0A1V4I329</accession>
<keyword evidence="6" id="KW-0464">Manganese</keyword>
<dbReference type="InterPro" id="IPR020847">
    <property type="entry name" value="AP_endonuclease_F1_BS"/>
</dbReference>
<feature type="binding site" evidence="6">
    <location>
        <position position="9"/>
    </location>
    <ligand>
        <name>Mg(2+)</name>
        <dbReference type="ChEBI" id="CHEBI:18420"/>
        <label>1</label>
    </ligand>
</feature>
<dbReference type="RefSeq" id="WP_079445149.1">
    <property type="nucleotide sequence ID" value="NZ_MWPQ01000002.1"/>
</dbReference>
<dbReference type="NCBIfam" id="TIGR00633">
    <property type="entry name" value="xth"/>
    <property type="match status" value="1"/>
</dbReference>
<feature type="site" description="Important for catalytic activity" evidence="7">
    <location>
        <position position="232"/>
    </location>
</feature>
<feature type="binding site" evidence="6">
    <location>
        <position position="261"/>
    </location>
    <ligand>
        <name>Mg(2+)</name>
        <dbReference type="ChEBI" id="CHEBI:18420"/>
        <label>1</label>
    </ligand>
</feature>
<dbReference type="GO" id="GO:0003677">
    <property type="term" value="F:DNA binding"/>
    <property type="evidence" value="ECO:0007669"/>
    <property type="project" value="InterPro"/>
</dbReference>
<feature type="domain" description="Endonuclease/exonuclease/phosphatase" evidence="8">
    <location>
        <begin position="7"/>
        <end position="262"/>
    </location>
</feature>
<feature type="binding site" evidence="6">
    <location>
        <position position="160"/>
    </location>
    <ligand>
        <name>Mg(2+)</name>
        <dbReference type="ChEBI" id="CHEBI:18420"/>
        <label>1</label>
    </ligand>
</feature>
<feature type="active site" description="Proton donor/acceptor" evidence="5">
    <location>
        <position position="158"/>
    </location>
</feature>
<sequence>MHLTFTTWNINSVRLRIDLVAKFLKAQRPDVLCLQETKCPDDAFPLKRFRRLGYEHVALNGQKGYHGVAVVSKLPFDASNIRTFCDKIDSRHVSVIFGGRAGLAAPLVLHNFYVPAGGDIPDPVLNPKFAHKLQFLDEMKACAPLHPGNGDRHVLVGDLNVAPHENDVWSHRQLLKIVSHTPIECEKLLGVQNHGNWIDIARARIPMSEKVYTWWSYRAADWVAANRGRRLDHIWVSEALRGGIRDFRITRDARGWQRPSDHVPVTAVIEV</sequence>
<comment type="cofactor">
    <cofactor evidence="6">
        <name>Mg(2+)</name>
        <dbReference type="ChEBI" id="CHEBI:18420"/>
    </cofactor>
    <cofactor evidence="6">
        <name>Mn(2+)</name>
        <dbReference type="ChEBI" id="CHEBI:29035"/>
    </cofactor>
    <text evidence="6">Probably binds two magnesium or manganese ions per subunit.</text>
</comment>
<dbReference type="GO" id="GO:0008311">
    <property type="term" value="F:double-stranded DNA 3'-5' DNA exonuclease activity"/>
    <property type="evidence" value="ECO:0007669"/>
    <property type="project" value="InterPro"/>
</dbReference>
<dbReference type="CDD" id="cd09086">
    <property type="entry name" value="ExoIII-like_AP-endo"/>
    <property type="match status" value="1"/>
</dbReference>
<evidence type="ECO:0000256" key="5">
    <source>
        <dbReference type="PIRSR" id="PIRSR604808-1"/>
    </source>
</evidence>
<dbReference type="EMBL" id="MWPQ01000002">
    <property type="protein sequence ID" value="OPH84641.1"/>
    <property type="molecule type" value="Genomic_DNA"/>
</dbReference>
<dbReference type="InterPro" id="IPR005135">
    <property type="entry name" value="Endo/exonuclease/phosphatase"/>
</dbReference>
<dbReference type="PROSITE" id="PS51435">
    <property type="entry name" value="AP_NUCLEASE_F1_4"/>
    <property type="match status" value="1"/>
</dbReference>
<dbReference type="PANTHER" id="PTHR43250">
    <property type="entry name" value="EXODEOXYRIBONUCLEASE III"/>
    <property type="match status" value="1"/>
</dbReference>
<feature type="binding site" evidence="6">
    <location>
        <position position="36"/>
    </location>
    <ligand>
        <name>Mg(2+)</name>
        <dbReference type="ChEBI" id="CHEBI:18420"/>
        <label>1</label>
    </ligand>
</feature>
<feature type="binding site" evidence="6">
    <location>
        <position position="262"/>
    </location>
    <ligand>
        <name>Mg(2+)</name>
        <dbReference type="ChEBI" id="CHEBI:18420"/>
        <label>1</label>
    </ligand>
</feature>
<feature type="active site" evidence="5">
    <location>
        <position position="113"/>
    </location>
</feature>
<dbReference type="PROSITE" id="PS00726">
    <property type="entry name" value="AP_NUCLEASE_F1_1"/>
    <property type="match status" value="1"/>
</dbReference>
<name>A0A1V4I329_NITVU</name>
<feature type="site" description="Transition state stabilizer" evidence="7">
    <location>
        <position position="160"/>
    </location>
</feature>
<dbReference type="SUPFAM" id="SSF56219">
    <property type="entry name" value="DNase I-like"/>
    <property type="match status" value="1"/>
</dbReference>
<comment type="similarity">
    <text evidence="1">Belongs to the DNA repair enzymes AP/ExoA family.</text>
</comment>
<dbReference type="GO" id="GO:0046872">
    <property type="term" value="F:metal ion binding"/>
    <property type="evidence" value="ECO:0007669"/>
    <property type="project" value="UniProtKB-KW"/>
</dbReference>
<keyword evidence="3" id="KW-0378">Hydrolase</keyword>
<organism evidence="9 10">
    <name type="scientific">Nitrobacter vulgaris</name>
    <dbReference type="NCBI Taxonomy" id="29421"/>
    <lineage>
        <taxon>Bacteria</taxon>
        <taxon>Pseudomonadati</taxon>
        <taxon>Pseudomonadota</taxon>
        <taxon>Alphaproteobacteria</taxon>
        <taxon>Hyphomicrobiales</taxon>
        <taxon>Nitrobacteraceae</taxon>
        <taxon>Nitrobacter</taxon>
    </lineage>
</organism>
<feature type="binding site" evidence="6">
    <location>
        <position position="158"/>
    </location>
    <ligand>
        <name>Mg(2+)</name>
        <dbReference type="ChEBI" id="CHEBI:18420"/>
        <label>1</label>
    </ligand>
</feature>
<proteinExistence type="inferred from homology"/>
<dbReference type="Gene3D" id="3.60.10.10">
    <property type="entry name" value="Endonuclease/exonuclease/phosphatase"/>
    <property type="match status" value="1"/>
</dbReference>
<dbReference type="InterPro" id="IPR037493">
    <property type="entry name" value="ExoIII-like"/>
</dbReference>
<reference evidence="9 10" key="1">
    <citation type="submission" date="2017-02" db="EMBL/GenBank/DDBJ databases">
        <title>Genome sequence of the nitrite-oxidizing bacterium Nitrobacter vulgaris strain Ab1.</title>
        <authorList>
            <person name="Mellbye B.L."/>
            <person name="Davis E.W."/>
            <person name="Spieck E."/>
            <person name="Chang J.H."/>
            <person name="Bottomley P.J."/>
            <person name="Sayavedra-Soto L.A."/>
        </authorList>
    </citation>
    <scope>NUCLEOTIDE SEQUENCE [LARGE SCALE GENOMIC DNA]</scope>
    <source>
        <strain evidence="9 10">Ab1</strain>
    </source>
</reference>
<feature type="site" description="Interaction with DNA substrate" evidence="7">
    <location>
        <position position="262"/>
    </location>
</feature>
<dbReference type="GO" id="GO:0006281">
    <property type="term" value="P:DNA repair"/>
    <property type="evidence" value="ECO:0007669"/>
    <property type="project" value="InterPro"/>
</dbReference>
<evidence type="ECO:0000256" key="6">
    <source>
        <dbReference type="PIRSR" id="PIRSR604808-2"/>
    </source>
</evidence>
<dbReference type="InterPro" id="IPR004808">
    <property type="entry name" value="AP_endonuc_1"/>
</dbReference>
<protein>
    <submittedName>
        <fullName evidence="9">Exodeoxyribonuclease III</fullName>
    </submittedName>
</protein>
<comment type="caution">
    <text evidence="9">The sequence shown here is derived from an EMBL/GenBank/DDBJ whole genome shotgun (WGS) entry which is preliminary data.</text>
</comment>
<keyword evidence="2 6" id="KW-0479">Metal-binding</keyword>
<dbReference type="OrthoDB" id="9803914at2"/>
<dbReference type="PANTHER" id="PTHR43250:SF2">
    <property type="entry name" value="EXODEOXYRIBONUCLEASE III"/>
    <property type="match status" value="1"/>
</dbReference>
<evidence type="ECO:0000256" key="3">
    <source>
        <dbReference type="ARBA" id="ARBA00022801"/>
    </source>
</evidence>
<evidence type="ECO:0000256" key="1">
    <source>
        <dbReference type="ARBA" id="ARBA00007092"/>
    </source>
</evidence>
<gene>
    <name evidence="9" type="ORF">B2M20_00470</name>
</gene>
<evidence type="ECO:0000256" key="2">
    <source>
        <dbReference type="ARBA" id="ARBA00022723"/>
    </source>
</evidence>
<dbReference type="GO" id="GO:0004519">
    <property type="term" value="F:endonuclease activity"/>
    <property type="evidence" value="ECO:0007669"/>
    <property type="project" value="InterPro"/>
</dbReference>
<dbReference type="STRING" id="29421.B2M20_00470"/>
<evidence type="ECO:0000256" key="4">
    <source>
        <dbReference type="ARBA" id="ARBA00022842"/>
    </source>
</evidence>
<evidence type="ECO:0000313" key="10">
    <source>
        <dbReference type="Proteomes" id="UP000189940"/>
    </source>
</evidence>
<evidence type="ECO:0000313" key="9">
    <source>
        <dbReference type="EMBL" id="OPH84641.1"/>
    </source>
</evidence>
<dbReference type="AlphaFoldDB" id="A0A1V4I329"/>
<dbReference type="Proteomes" id="UP000189940">
    <property type="component" value="Unassembled WGS sequence"/>
</dbReference>
<evidence type="ECO:0000256" key="7">
    <source>
        <dbReference type="PIRSR" id="PIRSR604808-3"/>
    </source>
</evidence>
<feature type="active site" description="Proton acceptor" evidence="5">
    <location>
        <position position="262"/>
    </location>
</feature>
<dbReference type="InterPro" id="IPR036691">
    <property type="entry name" value="Endo/exonu/phosph_ase_sf"/>
</dbReference>
<keyword evidence="10" id="KW-1185">Reference proteome</keyword>
<evidence type="ECO:0000259" key="8">
    <source>
        <dbReference type="Pfam" id="PF03372"/>
    </source>
</evidence>
<dbReference type="Pfam" id="PF03372">
    <property type="entry name" value="Exo_endo_phos"/>
    <property type="match status" value="1"/>
</dbReference>